<evidence type="ECO:0000259" key="6">
    <source>
        <dbReference type="PROSITE" id="PS50011"/>
    </source>
</evidence>
<dbReference type="Proteomes" id="UP000683925">
    <property type="component" value="Unassembled WGS sequence"/>
</dbReference>
<evidence type="ECO:0000313" key="8">
    <source>
        <dbReference type="Proteomes" id="UP000683925"/>
    </source>
</evidence>
<evidence type="ECO:0000256" key="3">
    <source>
        <dbReference type="ARBA" id="ARBA00022741"/>
    </source>
</evidence>
<reference evidence="7" key="1">
    <citation type="submission" date="2021-01" db="EMBL/GenBank/DDBJ databases">
        <authorList>
            <consortium name="Genoscope - CEA"/>
            <person name="William W."/>
        </authorList>
    </citation>
    <scope>NUCLEOTIDE SEQUENCE</scope>
</reference>
<keyword evidence="5" id="KW-0067">ATP-binding</keyword>
<keyword evidence="3" id="KW-0547">Nucleotide-binding</keyword>
<sequence>MKSNIQSYGFQISIIHFQNEKLYEYKPNNKNIAQEFLMCDLFIQSPYLRQHTKMMNKEKYLFKFETDKLLSSLETQDEQLLVKIARQLLEAVQTLHIHNIPGRCFNINNILWNETQQKITLMEFGLSSPLIIYPPELLNKKYRCYGIEIDSFLIGCTLYQLYFRKPLELQEQLLDMNFRDLNMELSKIQSPLIRELLIGLLQFNLSKRIQFKDLARLLKSNQVIQEFYSQIKIFKPKQNIIDQKIFFRESRQDASSPTYIITDTALLESLIMLPDQSQSTLQSTQEPLKQVKKFSIVEDTLMQYQFKLEVSKFQCFDEVISILKDYNQDIAPELGLTILALNFGKIFFHLLLIRELEIENSTYFSKDDLEMKLWKSYKTFNSQVINNEIGKLKNNANMLKISFNREQQIKCVQLQITKNEIENQDFLQSQLFKLQYFNNSLSNQEQSNKFLDAYRVQCLIQLQIINDNLDFTMNIQTAQKLRQGLILCTFADILFKPKLECHKYVLETLKIQEISHYQQFIEYIKLDTSSFNEWFQQVINYLMNHELGRQYINYLNQLI</sequence>
<feature type="domain" description="Protein kinase" evidence="6">
    <location>
        <begin position="1"/>
        <end position="228"/>
    </location>
</feature>
<evidence type="ECO:0000256" key="5">
    <source>
        <dbReference type="ARBA" id="ARBA00022840"/>
    </source>
</evidence>
<dbReference type="OMA" id="ITLMEFG"/>
<accession>A0A8S1Y9D2</accession>
<evidence type="ECO:0000313" key="7">
    <source>
        <dbReference type="EMBL" id="CAD8210675.1"/>
    </source>
</evidence>
<gene>
    <name evidence="7" type="ORF">POCTA_138.1.T1510147</name>
</gene>
<evidence type="ECO:0000256" key="1">
    <source>
        <dbReference type="ARBA" id="ARBA00022527"/>
    </source>
</evidence>
<keyword evidence="2" id="KW-0808">Transferase</keyword>
<proteinExistence type="predicted"/>
<dbReference type="AlphaFoldDB" id="A0A8S1Y9D2"/>
<organism evidence="7 8">
    <name type="scientific">Paramecium octaurelia</name>
    <dbReference type="NCBI Taxonomy" id="43137"/>
    <lineage>
        <taxon>Eukaryota</taxon>
        <taxon>Sar</taxon>
        <taxon>Alveolata</taxon>
        <taxon>Ciliophora</taxon>
        <taxon>Intramacronucleata</taxon>
        <taxon>Oligohymenophorea</taxon>
        <taxon>Peniculida</taxon>
        <taxon>Parameciidae</taxon>
        <taxon>Paramecium</taxon>
    </lineage>
</organism>
<dbReference type="PROSITE" id="PS50011">
    <property type="entry name" value="PROTEIN_KINASE_DOM"/>
    <property type="match status" value="1"/>
</dbReference>
<name>A0A8S1Y9D2_PAROT</name>
<dbReference type="GO" id="GO:0005524">
    <property type="term" value="F:ATP binding"/>
    <property type="evidence" value="ECO:0007669"/>
    <property type="project" value="UniProtKB-KW"/>
</dbReference>
<dbReference type="EMBL" id="CAJJDP010000153">
    <property type="protein sequence ID" value="CAD8210675.1"/>
    <property type="molecule type" value="Genomic_DNA"/>
</dbReference>
<dbReference type="GO" id="GO:0004674">
    <property type="term" value="F:protein serine/threonine kinase activity"/>
    <property type="evidence" value="ECO:0007669"/>
    <property type="project" value="UniProtKB-KW"/>
</dbReference>
<protein>
    <recommendedName>
        <fullName evidence="6">Protein kinase domain-containing protein</fullName>
    </recommendedName>
</protein>
<dbReference type="Pfam" id="PF00069">
    <property type="entry name" value="Pkinase"/>
    <property type="match status" value="1"/>
</dbReference>
<comment type="caution">
    <text evidence="7">The sequence shown here is derived from an EMBL/GenBank/DDBJ whole genome shotgun (WGS) entry which is preliminary data.</text>
</comment>
<evidence type="ECO:0000256" key="2">
    <source>
        <dbReference type="ARBA" id="ARBA00022679"/>
    </source>
</evidence>
<keyword evidence="8" id="KW-1185">Reference proteome</keyword>
<dbReference type="InterPro" id="IPR050205">
    <property type="entry name" value="CDPK_Ser/Thr_kinases"/>
</dbReference>
<keyword evidence="1" id="KW-0723">Serine/threonine-protein kinase</keyword>
<evidence type="ECO:0000256" key="4">
    <source>
        <dbReference type="ARBA" id="ARBA00022777"/>
    </source>
</evidence>
<dbReference type="PANTHER" id="PTHR24349">
    <property type="entry name" value="SERINE/THREONINE-PROTEIN KINASE"/>
    <property type="match status" value="1"/>
</dbReference>
<dbReference type="InterPro" id="IPR000719">
    <property type="entry name" value="Prot_kinase_dom"/>
</dbReference>
<dbReference type="OrthoDB" id="302172at2759"/>
<keyword evidence="4" id="KW-0418">Kinase</keyword>